<evidence type="ECO:0000259" key="2">
    <source>
        <dbReference type="SMART" id="SM00421"/>
    </source>
</evidence>
<name>A0A8I1GE36_9HYPH</name>
<dbReference type="GO" id="GO:0006355">
    <property type="term" value="P:regulation of DNA-templated transcription"/>
    <property type="evidence" value="ECO:0007669"/>
    <property type="project" value="InterPro"/>
</dbReference>
<evidence type="ECO:0000313" key="3">
    <source>
        <dbReference type="EMBL" id="MBJ7542056.1"/>
    </source>
</evidence>
<gene>
    <name evidence="3" type="ORF">JDN41_00610</name>
</gene>
<accession>A0A8I1GE36</accession>
<dbReference type="SMART" id="SM00421">
    <property type="entry name" value="HTH_LUXR"/>
    <property type="match status" value="1"/>
</dbReference>
<dbReference type="RefSeq" id="WP_199502240.1">
    <property type="nucleotide sequence ID" value="NZ_JAEMUK010000002.1"/>
</dbReference>
<sequence>MVESYDTLIDLIYEAAEDPLKWERVLARLTAAVGGSGAAFHASEIDNSGFDFGMSWQVDPEAQRQYADYYHTVNPLAVPLGTVPAGVAIPDHALVPRERYKNSEFIHDYARPFDIRGSITLLAARNDHRIACLGIIRPYHSETFAAAEVALVQRAAPHLTRALALNRRLAQLDGEKRTLEQALDRLGQAVVVLSEDRKVCYENDAARRLFRHGDALRVVHQRLAAVSPIIDARLGEAVRAALALNGRRGDTVTVPRENGSHPLIVRIMPFGQSSDFPFGIGTRAIVLITDPEAPVEDAANDAMAAFGLTPAEKRLVHELLAGHNLQESAEILNITRATSRNRLAHIMSKTGTHRQSELIQLILRATIG</sequence>
<comment type="caution">
    <text evidence="3">The sequence shown here is derived from an EMBL/GenBank/DDBJ whole genome shotgun (WGS) entry which is preliminary data.</text>
</comment>
<dbReference type="EMBL" id="JAEMUK010000002">
    <property type="protein sequence ID" value="MBJ7542056.1"/>
    <property type="molecule type" value="Genomic_DNA"/>
</dbReference>
<feature type="domain" description="HTH luxR-type" evidence="2">
    <location>
        <begin position="305"/>
        <end position="362"/>
    </location>
</feature>
<dbReference type="InterPro" id="IPR035965">
    <property type="entry name" value="PAS-like_dom_sf"/>
</dbReference>
<proteinExistence type="predicted"/>
<dbReference type="Gene3D" id="1.10.10.10">
    <property type="entry name" value="Winged helix-like DNA-binding domain superfamily/Winged helix DNA-binding domain"/>
    <property type="match status" value="1"/>
</dbReference>
<evidence type="ECO:0000313" key="4">
    <source>
        <dbReference type="Proteomes" id="UP000623250"/>
    </source>
</evidence>
<dbReference type="InterPro" id="IPR000792">
    <property type="entry name" value="Tscrpt_reg_LuxR_C"/>
</dbReference>
<keyword evidence="1" id="KW-0175">Coiled coil</keyword>
<reference evidence="3 4" key="1">
    <citation type="submission" date="2020-12" db="EMBL/GenBank/DDBJ databases">
        <title>Revised draft genomes of Rhodomicrobium vannielii ATCC 17100 and Rhodomicrobium udaipurense JA643.</title>
        <authorList>
            <person name="Conners E.M."/>
            <person name="Davenport E.J."/>
            <person name="Bose A."/>
        </authorList>
    </citation>
    <scope>NUCLEOTIDE SEQUENCE [LARGE SCALE GENOMIC DNA]</scope>
    <source>
        <strain evidence="3 4">JA643</strain>
    </source>
</reference>
<dbReference type="Proteomes" id="UP000623250">
    <property type="component" value="Unassembled WGS sequence"/>
</dbReference>
<keyword evidence="4" id="KW-1185">Reference proteome</keyword>
<dbReference type="SUPFAM" id="SSF55785">
    <property type="entry name" value="PYP-like sensor domain (PAS domain)"/>
    <property type="match status" value="1"/>
</dbReference>
<organism evidence="3 4">
    <name type="scientific">Rhodomicrobium udaipurense</name>
    <dbReference type="NCBI Taxonomy" id="1202716"/>
    <lineage>
        <taxon>Bacteria</taxon>
        <taxon>Pseudomonadati</taxon>
        <taxon>Pseudomonadota</taxon>
        <taxon>Alphaproteobacteria</taxon>
        <taxon>Hyphomicrobiales</taxon>
        <taxon>Hyphomicrobiaceae</taxon>
        <taxon>Rhodomicrobium</taxon>
    </lineage>
</organism>
<dbReference type="SUPFAM" id="SSF46894">
    <property type="entry name" value="C-terminal effector domain of the bipartite response regulators"/>
    <property type="match status" value="1"/>
</dbReference>
<dbReference type="InterPro" id="IPR036388">
    <property type="entry name" value="WH-like_DNA-bd_sf"/>
</dbReference>
<dbReference type="AlphaFoldDB" id="A0A8I1GE36"/>
<dbReference type="GO" id="GO:0003677">
    <property type="term" value="F:DNA binding"/>
    <property type="evidence" value="ECO:0007669"/>
    <property type="project" value="InterPro"/>
</dbReference>
<evidence type="ECO:0000256" key="1">
    <source>
        <dbReference type="SAM" id="Coils"/>
    </source>
</evidence>
<feature type="coiled-coil region" evidence="1">
    <location>
        <begin position="162"/>
        <end position="189"/>
    </location>
</feature>
<protein>
    <submittedName>
        <fullName evidence="3">Helix-turn-helix transcriptional regulator</fullName>
    </submittedName>
</protein>
<dbReference type="InterPro" id="IPR016032">
    <property type="entry name" value="Sig_transdc_resp-reg_C-effctor"/>
</dbReference>